<feature type="chain" id="PRO_5041810633" evidence="1">
    <location>
        <begin position="22"/>
        <end position="183"/>
    </location>
</feature>
<dbReference type="Proteomes" id="UP000285109">
    <property type="component" value="Unassembled WGS sequence"/>
</dbReference>
<organism evidence="3 6">
    <name type="scientific">Phocaeicola plebeius</name>
    <dbReference type="NCBI Taxonomy" id="310297"/>
    <lineage>
        <taxon>Bacteria</taxon>
        <taxon>Pseudomonadati</taxon>
        <taxon>Bacteroidota</taxon>
        <taxon>Bacteroidia</taxon>
        <taxon>Bacteroidales</taxon>
        <taxon>Bacteroidaceae</taxon>
        <taxon>Phocaeicola</taxon>
    </lineage>
</organism>
<proteinExistence type="predicted"/>
<evidence type="ECO:0000313" key="9">
    <source>
        <dbReference type="Proteomes" id="UP000285750"/>
    </source>
</evidence>
<reference evidence="6 7" key="1">
    <citation type="submission" date="2018-08" db="EMBL/GenBank/DDBJ databases">
        <title>A genome reference for cultivated species of the human gut microbiota.</title>
        <authorList>
            <person name="Zou Y."/>
            <person name="Xue W."/>
            <person name="Luo G."/>
        </authorList>
    </citation>
    <scope>NUCLEOTIDE SEQUENCE [LARGE SCALE GENOMIC DNA]</scope>
    <source>
        <strain evidence="4 9">AF24-16AC</strain>
        <strain evidence="5 8">AF31-28B-AC</strain>
        <strain evidence="3 6">OM08-14</strain>
        <strain evidence="2 7">TF10-3AC</strain>
    </source>
</reference>
<keyword evidence="7" id="KW-1185">Reference proteome</keyword>
<keyword evidence="1" id="KW-0732">Signal</keyword>
<name>A0A3E4WL61_9BACT</name>
<dbReference type="InterPro" id="IPR025347">
    <property type="entry name" value="DUF4251"/>
</dbReference>
<sequence length="183" mass="19685">MKKMVSILICALALMVGHIQAQEVELTKEEKKALQEKIDSIQHAEAVEAINAKKFTLEADQVVFKYGQTAYVTSNTNFVSVDGEDAVVQVAFNIPAAGPNGLGGVTVNGKVSSYEMRTDKRGTLYLSMNVMGVGISARLDISMPKGTNNATVTITPNFNSNRLTLNGVILPAFKSSVFKGRSI</sequence>
<dbReference type="Pfam" id="PF14059">
    <property type="entry name" value="DUF4251"/>
    <property type="match status" value="1"/>
</dbReference>
<evidence type="ECO:0000313" key="5">
    <source>
        <dbReference type="EMBL" id="RHM97679.1"/>
    </source>
</evidence>
<dbReference type="EMBL" id="QSTF01000002">
    <property type="protein sequence ID" value="RGM42909.1"/>
    <property type="molecule type" value="Genomic_DNA"/>
</dbReference>
<dbReference type="EMBL" id="QSQT01000018">
    <property type="protein sequence ID" value="RGK54695.1"/>
    <property type="molecule type" value="Genomic_DNA"/>
</dbReference>
<accession>A0A3E4WL61</accession>
<evidence type="ECO:0000313" key="7">
    <source>
        <dbReference type="Proteomes" id="UP000260862"/>
    </source>
</evidence>
<dbReference type="AlphaFoldDB" id="A0A3E4WL61"/>
<evidence type="ECO:0000313" key="6">
    <source>
        <dbReference type="Proteomes" id="UP000260780"/>
    </source>
</evidence>
<evidence type="ECO:0000256" key="1">
    <source>
        <dbReference type="SAM" id="SignalP"/>
    </source>
</evidence>
<dbReference type="RefSeq" id="WP_117673094.1">
    <property type="nucleotide sequence ID" value="NZ_CABOGR010000018.1"/>
</dbReference>
<dbReference type="Proteomes" id="UP000285750">
    <property type="component" value="Unassembled WGS sequence"/>
</dbReference>
<protein>
    <submittedName>
        <fullName evidence="3">DUF4251 domain-containing protein</fullName>
    </submittedName>
</protein>
<dbReference type="Proteomes" id="UP000260862">
    <property type="component" value="Unassembled WGS sequence"/>
</dbReference>
<evidence type="ECO:0000313" key="8">
    <source>
        <dbReference type="Proteomes" id="UP000285109"/>
    </source>
</evidence>
<evidence type="ECO:0000313" key="2">
    <source>
        <dbReference type="EMBL" id="RGK54695.1"/>
    </source>
</evidence>
<dbReference type="EMBL" id="QRQK01000011">
    <property type="protein sequence ID" value="RHM97679.1"/>
    <property type="molecule type" value="Genomic_DNA"/>
</dbReference>
<gene>
    <name evidence="4" type="ORF">DWY14_02895</name>
    <name evidence="5" type="ORF">DWZ34_07345</name>
    <name evidence="3" type="ORF">DXC17_01355</name>
    <name evidence="2" type="ORF">DXD04_10335</name>
</gene>
<dbReference type="Proteomes" id="UP000260780">
    <property type="component" value="Unassembled WGS sequence"/>
</dbReference>
<dbReference type="EMBL" id="QRUY01000004">
    <property type="protein sequence ID" value="RGS09780.1"/>
    <property type="molecule type" value="Genomic_DNA"/>
</dbReference>
<feature type="signal peptide" evidence="1">
    <location>
        <begin position="1"/>
        <end position="21"/>
    </location>
</feature>
<evidence type="ECO:0000313" key="4">
    <source>
        <dbReference type="EMBL" id="RGS09780.1"/>
    </source>
</evidence>
<comment type="caution">
    <text evidence="3">The sequence shown here is derived from an EMBL/GenBank/DDBJ whole genome shotgun (WGS) entry which is preliminary data.</text>
</comment>
<dbReference type="Gene3D" id="2.40.128.410">
    <property type="match status" value="1"/>
</dbReference>
<evidence type="ECO:0000313" key="3">
    <source>
        <dbReference type="EMBL" id="RGM42909.1"/>
    </source>
</evidence>